<dbReference type="EMBL" id="CAUOFW020006858">
    <property type="protein sequence ID" value="CAK9176632.1"/>
    <property type="molecule type" value="Genomic_DNA"/>
</dbReference>
<gene>
    <name evidence="3" type="ORF">ILEXP_LOCUS46489</name>
</gene>
<name>A0ABC8U4Q4_9AQUA</name>
<evidence type="ECO:0000313" key="4">
    <source>
        <dbReference type="Proteomes" id="UP001642360"/>
    </source>
</evidence>
<sequence length="149" mass="17165">MQKVWRSVGLLSLCFFGLLALPFCFQQTFEMLYQQYNQNFHFWSFLTIPSSSWTIFWISLVGLGGWLISIPSIILLSFTLHFGLIRRTVFPFSFIGDVLMIELPYNASAAGLHFAAVIVECFSWMKFLPAQSLDWSMKFFNAGLGEDTY</sequence>
<feature type="signal peptide" evidence="2">
    <location>
        <begin position="1"/>
        <end position="20"/>
    </location>
</feature>
<keyword evidence="1" id="KW-0812">Transmembrane</keyword>
<keyword evidence="2" id="KW-0732">Signal</keyword>
<evidence type="ECO:0000313" key="3">
    <source>
        <dbReference type="EMBL" id="CAK9176632.1"/>
    </source>
</evidence>
<dbReference type="Proteomes" id="UP001642360">
    <property type="component" value="Unassembled WGS sequence"/>
</dbReference>
<proteinExistence type="predicted"/>
<comment type="caution">
    <text evidence="3">The sequence shown here is derived from an EMBL/GenBank/DDBJ whole genome shotgun (WGS) entry which is preliminary data.</text>
</comment>
<evidence type="ECO:0000256" key="2">
    <source>
        <dbReference type="SAM" id="SignalP"/>
    </source>
</evidence>
<feature type="transmembrane region" description="Helical" evidence="1">
    <location>
        <begin position="50"/>
        <end position="76"/>
    </location>
</feature>
<keyword evidence="1" id="KW-1133">Transmembrane helix</keyword>
<protein>
    <submittedName>
        <fullName evidence="3">Uncharacterized protein</fullName>
    </submittedName>
</protein>
<keyword evidence="1" id="KW-0472">Membrane</keyword>
<feature type="chain" id="PRO_5044830068" evidence="2">
    <location>
        <begin position="21"/>
        <end position="149"/>
    </location>
</feature>
<keyword evidence="4" id="KW-1185">Reference proteome</keyword>
<organism evidence="3 4">
    <name type="scientific">Ilex paraguariensis</name>
    <name type="common">yerba mate</name>
    <dbReference type="NCBI Taxonomy" id="185542"/>
    <lineage>
        <taxon>Eukaryota</taxon>
        <taxon>Viridiplantae</taxon>
        <taxon>Streptophyta</taxon>
        <taxon>Embryophyta</taxon>
        <taxon>Tracheophyta</taxon>
        <taxon>Spermatophyta</taxon>
        <taxon>Magnoliopsida</taxon>
        <taxon>eudicotyledons</taxon>
        <taxon>Gunneridae</taxon>
        <taxon>Pentapetalae</taxon>
        <taxon>asterids</taxon>
        <taxon>campanulids</taxon>
        <taxon>Aquifoliales</taxon>
        <taxon>Aquifoliaceae</taxon>
        <taxon>Ilex</taxon>
    </lineage>
</organism>
<reference evidence="3 4" key="1">
    <citation type="submission" date="2024-02" db="EMBL/GenBank/DDBJ databases">
        <authorList>
            <person name="Vignale AGUSTIN F."/>
            <person name="Sosa J E."/>
            <person name="Modenutti C."/>
        </authorList>
    </citation>
    <scope>NUCLEOTIDE SEQUENCE [LARGE SCALE GENOMIC DNA]</scope>
</reference>
<dbReference type="AlphaFoldDB" id="A0ABC8U4Q4"/>
<accession>A0ABC8U4Q4</accession>
<evidence type="ECO:0000256" key="1">
    <source>
        <dbReference type="SAM" id="Phobius"/>
    </source>
</evidence>